<dbReference type="AlphaFoldDB" id="A0A2P7YJX5"/>
<dbReference type="PANTHER" id="PTHR12801:SF118">
    <property type="entry name" value="RNA EXONUCLEASE 3"/>
    <property type="match status" value="1"/>
</dbReference>
<gene>
    <name evidence="14" type="ORF">C7M61_004091</name>
</gene>
<evidence type="ECO:0000259" key="13">
    <source>
        <dbReference type="SMART" id="SM00479"/>
    </source>
</evidence>
<evidence type="ECO:0000256" key="3">
    <source>
        <dbReference type="ARBA" id="ARBA00006357"/>
    </source>
</evidence>
<dbReference type="Proteomes" id="UP000241107">
    <property type="component" value="Unassembled WGS sequence"/>
</dbReference>
<sequence length="554" mass="63500">MFRLENNAFANVQCPDLANFGDCRVINCIFNHDVKRRRSSDEAVVASKRVKTDTPSPDFKAVKDLTFIITKALTTGVSLPRGQRLEYAKQIAEHIRKKKLSETPNRSAVDKEHIFAVESKDLQEYQKKVEDYLGNEKEKKVEPKFIMPREVNPSPDMLPQRKKFIEHIVAAIRRNQPENKTPILDGIDEEFKIACQCPGKASYAHSIKRRIYEINHPEKLKPKGQKKYSNKELLGELRRNIIDREKLIKYGFIMDFPEKIAEFKQERVCRRCKAEFKLEDALKEVDCRYHAGKPLKNDQNERIYLCCQGALGANDTEPCAQWNRHVFHWDGPEELHKAQPFVRTQDIWGTKKGSLEAVGIDCEMGYTDYGFELLRITAIDFFTGEEAFDILVKPKGTVIDLNTRWSGVAEIKPEAVTFEDSIALLGEIIDSNTILVGHGLENDMNAMRLIHDKIVDTAVLYPRNKTSPTFRFALKQLAFRYLGRNIQIGQHDSGEDSIAAIDVTKYFLQKDMERRAQESQHIDQAPPSGGAVFRNRQKDTSEVPSKKSIEQEAN</sequence>
<accession>A0A2P7YJX5</accession>
<dbReference type="CDD" id="cd06145">
    <property type="entry name" value="REX1_like"/>
    <property type="match status" value="1"/>
</dbReference>
<evidence type="ECO:0000313" key="14">
    <source>
        <dbReference type="EMBL" id="PSK36269.1"/>
    </source>
</evidence>
<evidence type="ECO:0000256" key="9">
    <source>
        <dbReference type="ARBA" id="ARBA00023242"/>
    </source>
</evidence>
<keyword evidence="8" id="KW-0269">Exonuclease</keyword>
<comment type="function">
    <text evidence="10">3' to 5' exoribonuclease required for proper 3' end maturation of MRP RNA and of the U5L snRNA.</text>
</comment>
<dbReference type="GO" id="GO:0010629">
    <property type="term" value="P:negative regulation of gene expression"/>
    <property type="evidence" value="ECO:0007669"/>
    <property type="project" value="UniProtKB-ARBA"/>
</dbReference>
<dbReference type="EMBL" id="PYFQ01000012">
    <property type="protein sequence ID" value="PSK36269.1"/>
    <property type="molecule type" value="Genomic_DNA"/>
</dbReference>
<evidence type="ECO:0000256" key="12">
    <source>
        <dbReference type="SAM" id="MobiDB-lite"/>
    </source>
</evidence>
<dbReference type="GO" id="GO:0005737">
    <property type="term" value="C:cytoplasm"/>
    <property type="evidence" value="ECO:0007669"/>
    <property type="project" value="UniProtKB-SubCell"/>
</dbReference>
<dbReference type="VEuPathDB" id="FungiDB:C7M61_004091"/>
<evidence type="ECO:0000256" key="4">
    <source>
        <dbReference type="ARBA" id="ARBA00022490"/>
    </source>
</evidence>
<evidence type="ECO:0000256" key="5">
    <source>
        <dbReference type="ARBA" id="ARBA00022552"/>
    </source>
</evidence>
<evidence type="ECO:0000256" key="6">
    <source>
        <dbReference type="ARBA" id="ARBA00022722"/>
    </source>
</evidence>
<dbReference type="OrthoDB" id="3996471at2759"/>
<feature type="compositionally biased region" description="Basic and acidic residues" evidence="12">
    <location>
        <begin position="536"/>
        <end position="554"/>
    </location>
</feature>
<reference evidence="14 15" key="1">
    <citation type="submission" date="2018-03" db="EMBL/GenBank/DDBJ databases">
        <title>Candida pseudohaemulonii genome assembly and annotation.</title>
        <authorList>
            <person name="Munoz J.F."/>
            <person name="Gade L.G."/>
            <person name="Chow N.A."/>
            <person name="Litvintseva A.P."/>
            <person name="Loparev V.N."/>
            <person name="Cuomo C.A."/>
        </authorList>
    </citation>
    <scope>NUCLEOTIDE SEQUENCE [LARGE SCALE GENOMIC DNA]</scope>
    <source>
        <strain evidence="14 15">B12108</strain>
    </source>
</reference>
<evidence type="ECO:0000256" key="8">
    <source>
        <dbReference type="ARBA" id="ARBA00022839"/>
    </source>
</evidence>
<protein>
    <recommendedName>
        <fullName evidence="11">RNA exonuclease 3</fullName>
    </recommendedName>
</protein>
<evidence type="ECO:0000256" key="7">
    <source>
        <dbReference type="ARBA" id="ARBA00022801"/>
    </source>
</evidence>
<evidence type="ECO:0000256" key="11">
    <source>
        <dbReference type="ARBA" id="ARBA00039985"/>
    </source>
</evidence>
<dbReference type="RefSeq" id="XP_024712389.1">
    <property type="nucleotide sequence ID" value="XM_024859417.1"/>
</dbReference>
<keyword evidence="9" id="KW-0539">Nucleus</keyword>
<dbReference type="InterPro" id="IPR034922">
    <property type="entry name" value="REX1-like_exo"/>
</dbReference>
<dbReference type="Gene3D" id="3.30.420.10">
    <property type="entry name" value="Ribonuclease H-like superfamily/Ribonuclease H"/>
    <property type="match status" value="1"/>
</dbReference>
<evidence type="ECO:0000256" key="2">
    <source>
        <dbReference type="ARBA" id="ARBA00004496"/>
    </source>
</evidence>
<comment type="similarity">
    <text evidence="3">Belongs to the REXO1/REXO3 family.</text>
</comment>
<keyword evidence="6" id="KW-0540">Nuclease</keyword>
<dbReference type="SUPFAM" id="SSF53098">
    <property type="entry name" value="Ribonuclease H-like"/>
    <property type="match status" value="1"/>
</dbReference>
<dbReference type="STRING" id="418784.A0A2P7YJX5"/>
<dbReference type="FunFam" id="3.30.420.10:FF:000031">
    <property type="entry name" value="RNA exonuclease 1"/>
    <property type="match status" value="1"/>
</dbReference>
<comment type="subcellular location">
    <subcellularLocation>
        <location evidence="2">Cytoplasm</location>
    </subcellularLocation>
    <subcellularLocation>
        <location evidence="1">Nucleus</location>
    </subcellularLocation>
</comment>
<dbReference type="GeneID" id="36567479"/>
<organism evidence="14 15">
    <name type="scientific">Candidozyma pseudohaemuli</name>
    <dbReference type="NCBI Taxonomy" id="418784"/>
    <lineage>
        <taxon>Eukaryota</taxon>
        <taxon>Fungi</taxon>
        <taxon>Dikarya</taxon>
        <taxon>Ascomycota</taxon>
        <taxon>Saccharomycotina</taxon>
        <taxon>Pichiomycetes</taxon>
        <taxon>Metschnikowiaceae</taxon>
        <taxon>Candidozyma</taxon>
    </lineage>
</organism>
<dbReference type="InterPro" id="IPR013520">
    <property type="entry name" value="Ribonucl_H"/>
</dbReference>
<comment type="caution">
    <text evidence="14">The sequence shown here is derived from an EMBL/GenBank/DDBJ whole genome shotgun (WGS) entry which is preliminary data.</text>
</comment>
<feature type="domain" description="Exonuclease" evidence="13">
    <location>
        <begin position="356"/>
        <end position="513"/>
    </location>
</feature>
<dbReference type="GO" id="GO:0005634">
    <property type="term" value="C:nucleus"/>
    <property type="evidence" value="ECO:0007669"/>
    <property type="project" value="UniProtKB-SubCell"/>
</dbReference>
<dbReference type="InterPro" id="IPR036397">
    <property type="entry name" value="RNaseH_sf"/>
</dbReference>
<keyword evidence="4" id="KW-0963">Cytoplasm</keyword>
<dbReference type="InterPro" id="IPR012337">
    <property type="entry name" value="RNaseH-like_sf"/>
</dbReference>
<evidence type="ECO:0000313" key="15">
    <source>
        <dbReference type="Proteomes" id="UP000241107"/>
    </source>
</evidence>
<dbReference type="InterPro" id="IPR047021">
    <property type="entry name" value="REXO1/3/4-like"/>
</dbReference>
<dbReference type="GO" id="GO:0006364">
    <property type="term" value="P:rRNA processing"/>
    <property type="evidence" value="ECO:0007669"/>
    <property type="project" value="UniProtKB-KW"/>
</dbReference>
<dbReference type="PANTHER" id="PTHR12801">
    <property type="entry name" value="RNA EXONUCLEASE REXO1 / RECO3 FAMILY MEMBER-RELATED"/>
    <property type="match status" value="1"/>
</dbReference>
<keyword evidence="5" id="KW-0698">rRNA processing</keyword>
<dbReference type="GO" id="GO:0003676">
    <property type="term" value="F:nucleic acid binding"/>
    <property type="evidence" value="ECO:0007669"/>
    <property type="project" value="InterPro"/>
</dbReference>
<dbReference type="GO" id="GO:0004527">
    <property type="term" value="F:exonuclease activity"/>
    <property type="evidence" value="ECO:0007669"/>
    <property type="project" value="UniProtKB-KW"/>
</dbReference>
<name>A0A2P7YJX5_9ASCO</name>
<feature type="region of interest" description="Disordered" evidence="12">
    <location>
        <begin position="514"/>
        <end position="554"/>
    </location>
</feature>
<evidence type="ECO:0000256" key="10">
    <source>
        <dbReference type="ARBA" id="ARBA00037201"/>
    </source>
</evidence>
<evidence type="ECO:0000256" key="1">
    <source>
        <dbReference type="ARBA" id="ARBA00004123"/>
    </source>
</evidence>
<keyword evidence="7" id="KW-0378">Hydrolase</keyword>
<dbReference type="SMART" id="SM00479">
    <property type="entry name" value="EXOIII"/>
    <property type="match status" value="1"/>
</dbReference>
<proteinExistence type="inferred from homology"/>
<keyword evidence="15" id="KW-1185">Reference proteome</keyword>